<dbReference type="PANTHER" id="PTHR30157">
    <property type="entry name" value="FERRIC REDUCTASE, NADPH-DEPENDENT"/>
    <property type="match status" value="1"/>
</dbReference>
<dbReference type="InterPro" id="IPR007037">
    <property type="entry name" value="SIP_rossman_dom"/>
</dbReference>
<gene>
    <name evidence="3" type="ORF">LVJ83_12295</name>
</gene>
<dbReference type="Pfam" id="PF04954">
    <property type="entry name" value="SIP"/>
    <property type="match status" value="1"/>
</dbReference>
<dbReference type="InterPro" id="IPR013113">
    <property type="entry name" value="SIP_FAD-bd"/>
</dbReference>
<sequence length="271" mass="29666">MTPSPPKRARLIRVQSWHDLSPNLRRIVFHSPELADYPFECNGAHIKIFLPQPGQSEPVMPEITPHGPRWPNKASAPYKRSYTLSAYDREACTLAIDFVLHGDNGPASAFAEQVQSGQTIGVSPPAGKRGLLEAAPCCLLAGDLSALPAITAMLADMAADTQGCVLLWLPESADLPASLPKPAGVEIKLFTDADADPMGKLVRSAEAWQPCGSDARVWFAGEAEMVAALRPIARVKWQLPAGQCYAVPFWRRGEDEEQYHRQRHDFMDSDA</sequence>
<protein>
    <submittedName>
        <fullName evidence="3">Siderophore-interacting protein</fullName>
    </submittedName>
</protein>
<feature type="domain" description="FAD-binding FR-type" evidence="2">
    <location>
        <begin position="4"/>
        <end position="132"/>
    </location>
</feature>
<evidence type="ECO:0000313" key="4">
    <source>
        <dbReference type="Proteomes" id="UP000829817"/>
    </source>
</evidence>
<dbReference type="CDD" id="cd06193">
    <property type="entry name" value="siderophore_interacting"/>
    <property type="match status" value="1"/>
</dbReference>
<keyword evidence="4" id="KW-1185">Reference proteome</keyword>
<dbReference type="EMBL" id="CP091508">
    <property type="protein sequence ID" value="UOO81685.1"/>
    <property type="molecule type" value="Genomic_DNA"/>
</dbReference>
<dbReference type="PANTHER" id="PTHR30157:SF0">
    <property type="entry name" value="NADPH-DEPENDENT FERRIC-CHELATE REDUCTASE"/>
    <property type="match status" value="1"/>
</dbReference>
<evidence type="ECO:0000256" key="1">
    <source>
        <dbReference type="ARBA" id="ARBA00035644"/>
    </source>
</evidence>
<dbReference type="SUPFAM" id="SSF63380">
    <property type="entry name" value="Riboflavin synthase domain-like"/>
    <property type="match status" value="1"/>
</dbReference>
<dbReference type="PROSITE" id="PS51384">
    <property type="entry name" value="FAD_FR"/>
    <property type="match status" value="1"/>
</dbReference>
<accession>A0ABY4DRP4</accession>
<dbReference type="InterPro" id="IPR017938">
    <property type="entry name" value="Riboflavin_synthase-like_b-brl"/>
</dbReference>
<evidence type="ECO:0000259" key="2">
    <source>
        <dbReference type="PROSITE" id="PS51384"/>
    </source>
</evidence>
<name>A0ABY4DRP4_9NEIS</name>
<dbReference type="Gene3D" id="3.40.50.80">
    <property type="entry name" value="Nucleotide-binding domain of ferredoxin-NADP reductase (FNR) module"/>
    <property type="match status" value="1"/>
</dbReference>
<evidence type="ECO:0000313" key="3">
    <source>
        <dbReference type="EMBL" id="UOO81685.1"/>
    </source>
</evidence>
<dbReference type="InterPro" id="IPR039374">
    <property type="entry name" value="SIP_fam"/>
</dbReference>
<dbReference type="Pfam" id="PF08021">
    <property type="entry name" value="FAD_binding_9"/>
    <property type="match status" value="1"/>
</dbReference>
<dbReference type="InterPro" id="IPR039261">
    <property type="entry name" value="FNR_nucleotide-bd"/>
</dbReference>
<proteinExistence type="inferred from homology"/>
<reference evidence="3 4" key="1">
    <citation type="journal article" date="2022" name="Res Sq">
        <title>Evolution of multicellular longitudinally dividing oral cavity symbionts (Neisseriaceae).</title>
        <authorList>
            <person name="Nyongesa S."/>
            <person name="Weber P."/>
            <person name="Bernet E."/>
            <person name="Pullido F."/>
            <person name="Nieckarz M."/>
            <person name="Delaby M."/>
            <person name="Nieves C."/>
            <person name="Viehboeck T."/>
            <person name="Krause N."/>
            <person name="Rivera-Millot A."/>
            <person name="Nakamura A."/>
            <person name="Vischer N."/>
            <person name="VanNieuwenhze M."/>
            <person name="Brun Y."/>
            <person name="Cava F."/>
            <person name="Bulgheresi S."/>
            <person name="Veyrier F."/>
        </authorList>
    </citation>
    <scope>NUCLEOTIDE SEQUENCE [LARGE SCALE GENOMIC DNA]</scope>
    <source>
        <strain evidence="3 4">CCUG 63373m</strain>
    </source>
</reference>
<dbReference type="InterPro" id="IPR017927">
    <property type="entry name" value="FAD-bd_FR_type"/>
</dbReference>
<dbReference type="RefSeq" id="WP_244784955.1">
    <property type="nucleotide sequence ID" value="NZ_CP091508.1"/>
</dbReference>
<dbReference type="Proteomes" id="UP000829817">
    <property type="component" value="Chromosome"/>
</dbReference>
<dbReference type="Gene3D" id="2.40.30.10">
    <property type="entry name" value="Translation factors"/>
    <property type="match status" value="1"/>
</dbReference>
<organism evidence="3 4">
    <name type="scientific">Uruburuella testudinis</name>
    <dbReference type="NCBI Taxonomy" id="1282863"/>
    <lineage>
        <taxon>Bacteria</taxon>
        <taxon>Pseudomonadati</taxon>
        <taxon>Pseudomonadota</taxon>
        <taxon>Betaproteobacteria</taxon>
        <taxon>Neisseriales</taxon>
        <taxon>Neisseriaceae</taxon>
        <taxon>Uruburuella</taxon>
    </lineage>
</organism>
<comment type="similarity">
    <text evidence="1">Belongs to the SIP oxidoreductase family.</text>
</comment>